<sequence length="127" mass="14341">MKRGFLMSLILRGARIIRFQIAAFIPRAICGAFREMSVEWDMAVIDRLGSNEDAAFANPASGERSIRFDLPPDIDFFAKVLPAFAGHRHEGFDRHRAAWQFEIDYPNGSLPIRHVPYALPAGAQRRA</sequence>
<dbReference type="Proteomes" id="UP000024329">
    <property type="component" value="Unassembled WGS sequence"/>
</dbReference>
<comment type="caution">
    <text evidence="1">The sequence shown here is derived from an EMBL/GenBank/DDBJ whole genome shotgun (WGS) entry which is preliminary data.</text>
</comment>
<name>A0A031K1M1_9SPHN</name>
<dbReference type="EMBL" id="JFYZ01000008">
    <property type="protein sequence ID" value="EZP82507.1"/>
    <property type="molecule type" value="Genomic_DNA"/>
</dbReference>
<organism evidence="1 2">
    <name type="scientific">Novosphingobium resinovorum</name>
    <dbReference type="NCBI Taxonomy" id="158500"/>
    <lineage>
        <taxon>Bacteria</taxon>
        <taxon>Pseudomonadati</taxon>
        <taxon>Pseudomonadota</taxon>
        <taxon>Alphaproteobacteria</taxon>
        <taxon>Sphingomonadales</taxon>
        <taxon>Sphingomonadaceae</taxon>
        <taxon>Novosphingobium</taxon>
    </lineage>
</organism>
<proteinExistence type="predicted"/>
<reference evidence="1 2" key="1">
    <citation type="submission" date="2014-03" db="EMBL/GenBank/DDBJ databases">
        <title>Whole genome sequence of Novosphingobium resinovorum KF1.</title>
        <authorList>
            <person name="Gan H.M."/>
            <person name="Gan H.Y."/>
            <person name="Chew T.H."/>
            <person name="Savka M.A."/>
        </authorList>
    </citation>
    <scope>NUCLEOTIDE SEQUENCE [LARGE SCALE GENOMIC DNA]</scope>
    <source>
        <strain evidence="1 2">KF1</strain>
    </source>
</reference>
<dbReference type="AlphaFoldDB" id="A0A031K1M1"/>
<gene>
    <name evidence="1" type="ORF">BV97_02004</name>
</gene>
<protein>
    <submittedName>
        <fullName evidence="1">Uncharacterized protein</fullName>
    </submittedName>
</protein>
<dbReference type="PATRIC" id="fig|158500.4.peg.2043"/>
<evidence type="ECO:0000313" key="2">
    <source>
        <dbReference type="Proteomes" id="UP000024329"/>
    </source>
</evidence>
<evidence type="ECO:0000313" key="1">
    <source>
        <dbReference type="EMBL" id="EZP82507.1"/>
    </source>
</evidence>
<accession>A0A031K1M1</accession>